<dbReference type="RefSeq" id="WP_369869088.1">
    <property type="nucleotide sequence ID" value="NZ_JBGFFE010000014.1"/>
</dbReference>
<keyword evidence="2" id="KW-0489">Methyltransferase</keyword>
<comment type="caution">
    <text evidence="2">The sequence shown here is derived from an EMBL/GenBank/DDBJ whole genome shotgun (WGS) entry which is preliminary data.</text>
</comment>
<dbReference type="EMBL" id="JBGFFE010000014">
    <property type="protein sequence ID" value="MEY8764055.1"/>
    <property type="molecule type" value="Genomic_DNA"/>
</dbReference>
<protein>
    <submittedName>
        <fullName evidence="2">Class I SAM-dependent methyltransferase</fullName>
    </submittedName>
</protein>
<dbReference type="Pfam" id="PF13847">
    <property type="entry name" value="Methyltransf_31"/>
    <property type="match status" value="1"/>
</dbReference>
<evidence type="ECO:0000259" key="1">
    <source>
        <dbReference type="Pfam" id="PF13847"/>
    </source>
</evidence>
<evidence type="ECO:0000313" key="2">
    <source>
        <dbReference type="EMBL" id="MEY8764055.1"/>
    </source>
</evidence>
<keyword evidence="2" id="KW-0808">Transferase</keyword>
<dbReference type="GO" id="GO:0032259">
    <property type="term" value="P:methylation"/>
    <property type="evidence" value="ECO:0007669"/>
    <property type="project" value="UniProtKB-KW"/>
</dbReference>
<evidence type="ECO:0000313" key="3">
    <source>
        <dbReference type="Proteomes" id="UP001565220"/>
    </source>
</evidence>
<proteinExistence type="predicted"/>
<dbReference type="SUPFAM" id="SSF53335">
    <property type="entry name" value="S-adenosyl-L-methionine-dependent methyltransferases"/>
    <property type="match status" value="1"/>
</dbReference>
<dbReference type="GO" id="GO:0008168">
    <property type="term" value="F:methyltransferase activity"/>
    <property type="evidence" value="ECO:0007669"/>
    <property type="project" value="UniProtKB-KW"/>
</dbReference>
<reference evidence="2 3" key="1">
    <citation type="submission" date="2024-08" db="EMBL/GenBank/DDBJ databases">
        <title>Clostridium lapicellarii sp. nov., and Clostridium renhuaiense sp. nov., two species isolated from the mud in a fermentation cellar used for producing sauce-flavour Chinese liquors.</title>
        <authorList>
            <person name="Yang F."/>
            <person name="Wang H."/>
            <person name="Chen L.Q."/>
            <person name="Zhou N."/>
            <person name="Lu J.J."/>
            <person name="Pu X.X."/>
            <person name="Wan B."/>
            <person name="Wang L."/>
            <person name="Liu S.J."/>
        </authorList>
    </citation>
    <scope>NUCLEOTIDE SEQUENCE [LARGE SCALE GENOMIC DNA]</scope>
    <source>
        <strain evidence="2 3">MT-113</strain>
    </source>
</reference>
<dbReference type="InterPro" id="IPR025714">
    <property type="entry name" value="Methyltranfer_dom"/>
</dbReference>
<gene>
    <name evidence="2" type="ORF">AB8S09_10450</name>
</gene>
<dbReference type="Proteomes" id="UP001565220">
    <property type="component" value="Unassembled WGS sequence"/>
</dbReference>
<name>A0ABV4DYS7_9CLOT</name>
<dbReference type="InterPro" id="IPR029063">
    <property type="entry name" value="SAM-dependent_MTases_sf"/>
</dbReference>
<keyword evidence="3" id="KW-1185">Reference proteome</keyword>
<dbReference type="PANTHER" id="PTHR43861">
    <property type="entry name" value="TRANS-ACONITATE 2-METHYLTRANSFERASE-RELATED"/>
    <property type="match status" value="1"/>
</dbReference>
<sequence>MEDREFFNTVAENWDNMCCHPPEKVNHVIESIDFAKGEKVLDVGSGTGVLIPYLERKIGKNGSITAIDIAENMIKVSRRKNKYSNLNFQIADFFKYESKEGYDCIIAYSCYPHLKDKEKFFEKSYNLLNPEGKLAIAHIESKDKINSHHSKIGDTIDSNLLVDIDKLAGAAEKKGFYPLYLQDDHEFYIYVGKKF</sequence>
<dbReference type="CDD" id="cd02440">
    <property type="entry name" value="AdoMet_MTases"/>
    <property type="match status" value="1"/>
</dbReference>
<feature type="domain" description="Methyltransferase" evidence="1">
    <location>
        <begin position="36"/>
        <end position="146"/>
    </location>
</feature>
<dbReference type="Gene3D" id="3.40.50.150">
    <property type="entry name" value="Vaccinia Virus protein VP39"/>
    <property type="match status" value="1"/>
</dbReference>
<organism evidence="2 3">
    <name type="scientific">Clostridium lapidicellarium</name>
    <dbReference type="NCBI Taxonomy" id="3240931"/>
    <lineage>
        <taxon>Bacteria</taxon>
        <taxon>Bacillati</taxon>
        <taxon>Bacillota</taxon>
        <taxon>Clostridia</taxon>
        <taxon>Eubacteriales</taxon>
        <taxon>Clostridiaceae</taxon>
        <taxon>Clostridium</taxon>
    </lineage>
</organism>
<accession>A0ABV4DYS7</accession>